<feature type="domain" description="Pyrrolo-quinoline quinone repeat" evidence="2">
    <location>
        <begin position="269"/>
        <end position="387"/>
    </location>
</feature>
<keyword evidence="4" id="KW-1185">Reference proteome</keyword>
<dbReference type="InterPro" id="IPR011047">
    <property type="entry name" value="Quinoprotein_ADH-like_sf"/>
</dbReference>
<dbReference type="InterPro" id="IPR018391">
    <property type="entry name" value="PQQ_b-propeller_rpt"/>
</dbReference>
<gene>
    <name evidence="3" type="ORF">NDI89_12530</name>
</gene>
<dbReference type="PANTHER" id="PTHR34512">
    <property type="entry name" value="CELL SURFACE PROTEIN"/>
    <property type="match status" value="1"/>
</dbReference>
<dbReference type="EMBL" id="JAMQOT010000004">
    <property type="protein sequence ID" value="MDF9746409.1"/>
    <property type="molecule type" value="Genomic_DNA"/>
</dbReference>
<reference evidence="3" key="1">
    <citation type="submission" date="2022-06" db="EMBL/GenBank/DDBJ databases">
        <title>Natrinema sp. a new haloarchaeum isolate from saline soil.</title>
        <authorList>
            <person name="Strakova D."/>
            <person name="Galisteo C."/>
            <person name="Sanchez-Porro C."/>
            <person name="Ventosa A."/>
        </authorList>
    </citation>
    <scope>NUCLEOTIDE SEQUENCE</scope>
    <source>
        <strain evidence="3">S1CR25-10</strain>
    </source>
</reference>
<sequence length="412" mass="44821">MTAEHDDSEADVRDRYRRRTALGTMAIGLFAGCLNLREETEQGTQSNGDATEPTTETDDQPDEPTPDSVSSYDLEERWVADLETGTVAALEQASGDGALYAAGGDPATVVRVSPADGTTRWSRSLEAPLPDEDAIELSSDEEVLAVGIKAGTVRLLDADDGTTLWERETVHSEHIGIALGSENVIVLSDTTDDEGGAVTALNRSTGRIEWRNTREDFLAVDDSPVLLSQVSAPVDGWIFVGGWNGSYRIATADGSIDGEEFRSASRGWTTVGDRFYVPDREGINAVSVPAWQRRWRAESLGRVRNRPALADGSVYFGAEDDGYYAVDAETGDREWRLRFVEARGPPPEPAVSTDRVWVSDRVRSVYGIDRATGELDGVQELESESGSIRSVRTRADSILVLETGALRCFELP</sequence>
<dbReference type="AlphaFoldDB" id="A0A9Q4L2G8"/>
<name>A0A9Q4L2G8_9EURY</name>
<protein>
    <submittedName>
        <fullName evidence="3">PQQ-binding-like beta-propeller repeat protein</fullName>
    </submittedName>
</protein>
<evidence type="ECO:0000313" key="4">
    <source>
        <dbReference type="Proteomes" id="UP001154061"/>
    </source>
</evidence>
<dbReference type="InterPro" id="IPR015943">
    <property type="entry name" value="WD40/YVTN_repeat-like_dom_sf"/>
</dbReference>
<dbReference type="Pfam" id="PF13360">
    <property type="entry name" value="PQQ_2"/>
    <property type="match status" value="2"/>
</dbReference>
<evidence type="ECO:0000313" key="3">
    <source>
        <dbReference type="EMBL" id="MDF9746409.1"/>
    </source>
</evidence>
<dbReference type="SUPFAM" id="SSF50998">
    <property type="entry name" value="Quinoprotein alcohol dehydrogenase-like"/>
    <property type="match status" value="1"/>
</dbReference>
<dbReference type="PANTHER" id="PTHR34512:SF30">
    <property type="entry name" value="OUTER MEMBRANE PROTEIN ASSEMBLY FACTOR BAMB"/>
    <property type="match status" value="1"/>
</dbReference>
<comment type="caution">
    <text evidence="3">The sequence shown here is derived from an EMBL/GenBank/DDBJ whole genome shotgun (WGS) entry which is preliminary data.</text>
</comment>
<organism evidence="3 4">
    <name type="scientific">Natrinema salsiterrestre</name>
    <dbReference type="NCBI Taxonomy" id="2950540"/>
    <lineage>
        <taxon>Archaea</taxon>
        <taxon>Methanobacteriati</taxon>
        <taxon>Methanobacteriota</taxon>
        <taxon>Stenosarchaea group</taxon>
        <taxon>Halobacteria</taxon>
        <taxon>Halobacteriales</taxon>
        <taxon>Natrialbaceae</taxon>
        <taxon>Natrinema</taxon>
    </lineage>
</organism>
<feature type="region of interest" description="Disordered" evidence="1">
    <location>
        <begin position="38"/>
        <end position="70"/>
    </location>
</feature>
<evidence type="ECO:0000259" key="2">
    <source>
        <dbReference type="Pfam" id="PF13360"/>
    </source>
</evidence>
<dbReference type="SMART" id="SM00564">
    <property type="entry name" value="PQQ"/>
    <property type="match status" value="5"/>
</dbReference>
<dbReference type="InterPro" id="IPR002372">
    <property type="entry name" value="PQQ_rpt_dom"/>
</dbReference>
<feature type="compositionally biased region" description="Acidic residues" evidence="1">
    <location>
        <begin position="55"/>
        <end position="65"/>
    </location>
</feature>
<dbReference type="RefSeq" id="WP_277521957.1">
    <property type="nucleotide sequence ID" value="NZ_JAMQOT010000004.1"/>
</dbReference>
<proteinExistence type="predicted"/>
<evidence type="ECO:0000256" key="1">
    <source>
        <dbReference type="SAM" id="MobiDB-lite"/>
    </source>
</evidence>
<feature type="domain" description="Pyrrolo-quinoline quinone repeat" evidence="2">
    <location>
        <begin position="75"/>
        <end position="212"/>
    </location>
</feature>
<dbReference type="Gene3D" id="2.130.10.10">
    <property type="entry name" value="YVTN repeat-like/Quinoprotein amine dehydrogenase"/>
    <property type="match status" value="1"/>
</dbReference>
<accession>A0A9Q4L2G8</accession>
<dbReference type="Proteomes" id="UP001154061">
    <property type="component" value="Unassembled WGS sequence"/>
</dbReference>